<gene>
    <name evidence="1" type="ORF">LCGC14_1839600</name>
</gene>
<protein>
    <submittedName>
        <fullName evidence="1">Uncharacterized protein</fullName>
    </submittedName>
</protein>
<dbReference type="EMBL" id="LAZR01018298">
    <property type="protein sequence ID" value="KKL96924.1"/>
    <property type="molecule type" value="Genomic_DNA"/>
</dbReference>
<name>A0A0F9GDL6_9ZZZZ</name>
<accession>A0A0F9GDL6</accession>
<proteinExistence type="predicted"/>
<dbReference type="AlphaFoldDB" id="A0A0F9GDL6"/>
<evidence type="ECO:0000313" key="1">
    <source>
        <dbReference type="EMBL" id="KKL96924.1"/>
    </source>
</evidence>
<reference evidence="1" key="1">
    <citation type="journal article" date="2015" name="Nature">
        <title>Complex archaea that bridge the gap between prokaryotes and eukaryotes.</title>
        <authorList>
            <person name="Spang A."/>
            <person name="Saw J.H."/>
            <person name="Jorgensen S.L."/>
            <person name="Zaremba-Niedzwiedzka K."/>
            <person name="Martijn J."/>
            <person name="Lind A.E."/>
            <person name="van Eijk R."/>
            <person name="Schleper C."/>
            <person name="Guy L."/>
            <person name="Ettema T.J."/>
        </authorList>
    </citation>
    <scope>NUCLEOTIDE SEQUENCE</scope>
</reference>
<organism evidence="1">
    <name type="scientific">marine sediment metagenome</name>
    <dbReference type="NCBI Taxonomy" id="412755"/>
    <lineage>
        <taxon>unclassified sequences</taxon>
        <taxon>metagenomes</taxon>
        <taxon>ecological metagenomes</taxon>
    </lineage>
</organism>
<sequence>MAEWCKICGHEQAAHIEGLCADCHAVEIVEHEYDPEPRPRKKTEGERTALFAQLVCRGMERQQRAAAHKEGK</sequence>
<comment type="caution">
    <text evidence="1">The sequence shown here is derived from an EMBL/GenBank/DDBJ whole genome shotgun (WGS) entry which is preliminary data.</text>
</comment>